<proteinExistence type="predicted"/>
<gene>
    <name evidence="4" type="ORF">ACFFGH_00410</name>
</gene>
<reference evidence="4 5" key="1">
    <citation type="submission" date="2024-09" db="EMBL/GenBank/DDBJ databases">
        <authorList>
            <person name="Sun Q."/>
            <person name="Mori K."/>
        </authorList>
    </citation>
    <scope>NUCLEOTIDE SEQUENCE [LARGE SCALE GENOMIC DNA]</scope>
    <source>
        <strain evidence="4 5">KCTC 23076</strain>
    </source>
</reference>
<dbReference type="PANTHER" id="PTHR43050">
    <property type="entry name" value="SERINE / THREONINE RACEMASE FAMILY MEMBER"/>
    <property type="match status" value="1"/>
</dbReference>
<dbReference type="InterPro" id="IPR036052">
    <property type="entry name" value="TrpB-like_PALP_sf"/>
</dbReference>
<dbReference type="SUPFAM" id="SSF53686">
    <property type="entry name" value="Tryptophan synthase beta subunit-like PLP-dependent enzymes"/>
    <property type="match status" value="1"/>
</dbReference>
<evidence type="ECO:0000259" key="3">
    <source>
        <dbReference type="Pfam" id="PF00291"/>
    </source>
</evidence>
<keyword evidence="2" id="KW-0663">Pyridoxal phosphate</keyword>
<evidence type="ECO:0000256" key="1">
    <source>
        <dbReference type="ARBA" id="ARBA00001933"/>
    </source>
</evidence>
<evidence type="ECO:0000313" key="5">
    <source>
        <dbReference type="Proteomes" id="UP001589896"/>
    </source>
</evidence>
<keyword evidence="5" id="KW-1185">Reference proteome</keyword>
<dbReference type="PANTHER" id="PTHR43050:SF1">
    <property type="entry name" value="SERINE RACEMASE"/>
    <property type="match status" value="1"/>
</dbReference>
<dbReference type="EMBL" id="JBHLTG010000001">
    <property type="protein sequence ID" value="MFC0676309.1"/>
    <property type="molecule type" value="Genomic_DNA"/>
</dbReference>
<dbReference type="CDD" id="cd01562">
    <property type="entry name" value="Thr-dehyd"/>
    <property type="match status" value="1"/>
</dbReference>
<name>A0ABV6RH48_9GAMM</name>
<dbReference type="Pfam" id="PF00291">
    <property type="entry name" value="PALP"/>
    <property type="match status" value="1"/>
</dbReference>
<sequence length="327" mass="33835">MTAIPDSAGAPGFNDVLAAAARIAPHARVTPVLRSHSLDAIAGCELYFKCETLQRIGAFKFRGAANAVFGLDDATAARGVVTQSSGNHGAAIALACRLRGIPAHVVAPENTPQIKLSAIRDFGAQLVSCAPTIAARDASCARVLAQTGGELVHPYNDARVIAGQGTAALELLHEAGRLDVVITPVSGGGLLSGTSIAAHGIDPSIEVWGAEPEQAADAHASLERGERVTDMVPDTVCDGLRAQLGTLTFPILRAHCAGIGLASEAEIIRAMRLIWERLKIVVEPSAAVPLAVVLRDPSRFAGRRVGIVLSGGNVDLDALPALFALAR</sequence>
<evidence type="ECO:0000313" key="4">
    <source>
        <dbReference type="EMBL" id="MFC0676309.1"/>
    </source>
</evidence>
<dbReference type="Proteomes" id="UP001589896">
    <property type="component" value="Unassembled WGS sequence"/>
</dbReference>
<organism evidence="4 5">
    <name type="scientific">Lysobacter korlensis</name>
    <dbReference type="NCBI Taxonomy" id="553636"/>
    <lineage>
        <taxon>Bacteria</taxon>
        <taxon>Pseudomonadati</taxon>
        <taxon>Pseudomonadota</taxon>
        <taxon>Gammaproteobacteria</taxon>
        <taxon>Lysobacterales</taxon>
        <taxon>Lysobacteraceae</taxon>
        <taxon>Lysobacter</taxon>
    </lineage>
</organism>
<protein>
    <submittedName>
        <fullName evidence="4">Pyridoxal-phosphate dependent enzyme</fullName>
    </submittedName>
</protein>
<comment type="cofactor">
    <cofactor evidence="1">
        <name>pyridoxal 5'-phosphate</name>
        <dbReference type="ChEBI" id="CHEBI:597326"/>
    </cofactor>
</comment>
<accession>A0ABV6RH48</accession>
<dbReference type="InterPro" id="IPR001926">
    <property type="entry name" value="TrpB-like_PALP"/>
</dbReference>
<comment type="caution">
    <text evidence="4">The sequence shown here is derived from an EMBL/GenBank/DDBJ whole genome shotgun (WGS) entry which is preliminary data.</text>
</comment>
<evidence type="ECO:0000256" key="2">
    <source>
        <dbReference type="ARBA" id="ARBA00022898"/>
    </source>
</evidence>
<feature type="domain" description="Tryptophan synthase beta chain-like PALP" evidence="3">
    <location>
        <begin position="24"/>
        <end position="311"/>
    </location>
</feature>
<dbReference type="Gene3D" id="3.40.50.1100">
    <property type="match status" value="2"/>
</dbReference>
<dbReference type="RefSeq" id="WP_386663901.1">
    <property type="nucleotide sequence ID" value="NZ_JBHLTG010000001.1"/>
</dbReference>